<dbReference type="InterPro" id="IPR027417">
    <property type="entry name" value="P-loop_NTPase"/>
</dbReference>
<dbReference type="PANTHER" id="PTHR41287">
    <property type="match status" value="1"/>
</dbReference>
<dbReference type="InterPro" id="IPR005021">
    <property type="entry name" value="Terminase_largesu-like"/>
</dbReference>
<feature type="domain" description="Terminase large subunit-like ATPase" evidence="1">
    <location>
        <begin position="50"/>
        <end position="147"/>
    </location>
</feature>
<accession>A0A2X3BA34</accession>
<evidence type="ECO:0000313" key="3">
    <source>
        <dbReference type="Proteomes" id="UP000250245"/>
    </source>
</evidence>
<organism evidence="2 3">
    <name type="scientific">Mobiluncus curtisii</name>
    <dbReference type="NCBI Taxonomy" id="2051"/>
    <lineage>
        <taxon>Bacteria</taxon>
        <taxon>Bacillati</taxon>
        <taxon>Actinomycetota</taxon>
        <taxon>Actinomycetes</taxon>
        <taxon>Actinomycetales</taxon>
        <taxon>Actinomycetaceae</taxon>
        <taxon>Mobiluncus</taxon>
    </lineage>
</organism>
<gene>
    <name evidence="2" type="ORF">NCTC11820_02109</name>
</gene>
<dbReference type="Gene3D" id="3.40.50.300">
    <property type="entry name" value="P-loop containing nucleotide triphosphate hydrolases"/>
    <property type="match status" value="1"/>
</dbReference>
<name>A0A2X3BA34_9ACTO</name>
<dbReference type="AlphaFoldDB" id="A0A2X3BA34"/>
<sequence>MRELAEYHPTRFMAESSRYDKRRADFAVAFIEALKHTKGRWAGKPFKLIDWQEQIIRDLFGVVKPDGFRQFTTAYVEIPKKQGKSELAAAVALLLCCGDGEERAEVYGCAADRQQASIVFEVAADMVRMCPPLAKRVKILRSQKRIIYSPPIPSTRYYPPRRIPNTDSIFPEWYSMSYTPNPTGRSST</sequence>
<proteinExistence type="predicted"/>
<evidence type="ECO:0000259" key="1">
    <source>
        <dbReference type="Pfam" id="PF03354"/>
    </source>
</evidence>
<dbReference type="Proteomes" id="UP000250245">
    <property type="component" value="Unassembled WGS sequence"/>
</dbReference>
<dbReference type="PANTHER" id="PTHR41287:SF1">
    <property type="entry name" value="PROTEIN YMFN"/>
    <property type="match status" value="1"/>
</dbReference>
<dbReference type="InterPro" id="IPR046461">
    <property type="entry name" value="TerL_ATPase"/>
</dbReference>
<dbReference type="EMBL" id="UASJ01000011">
    <property type="protein sequence ID" value="SQC02018.1"/>
    <property type="molecule type" value="Genomic_DNA"/>
</dbReference>
<evidence type="ECO:0000313" key="2">
    <source>
        <dbReference type="EMBL" id="SQC02018.1"/>
    </source>
</evidence>
<reference evidence="2 3" key="1">
    <citation type="submission" date="2018-06" db="EMBL/GenBank/DDBJ databases">
        <authorList>
            <consortium name="Pathogen Informatics"/>
            <person name="Doyle S."/>
        </authorList>
    </citation>
    <scope>NUCLEOTIDE SEQUENCE [LARGE SCALE GENOMIC DNA]</scope>
    <source>
        <strain evidence="2 3">NCTC11820</strain>
    </source>
</reference>
<dbReference type="Pfam" id="PF03354">
    <property type="entry name" value="TerL_ATPase"/>
    <property type="match status" value="1"/>
</dbReference>
<protein>
    <submittedName>
        <fullName evidence="2">Phage terminase-like protein, large subunit</fullName>
    </submittedName>
</protein>